<dbReference type="GO" id="GO:0046983">
    <property type="term" value="F:protein dimerization activity"/>
    <property type="evidence" value="ECO:0007669"/>
    <property type="project" value="InterPro"/>
</dbReference>
<dbReference type="HAMAP" id="MF_00320">
    <property type="entry name" value="RNApol_arch_Rpo3"/>
    <property type="match status" value="1"/>
</dbReference>
<comment type="similarity">
    <text evidence="3">Belongs to the archaeal Rpo3/eukaryotic RPB3 RNA polymerase subunit family.</text>
</comment>
<evidence type="ECO:0000256" key="2">
    <source>
        <dbReference type="ARBA" id="ARBA00023163"/>
    </source>
</evidence>
<reference evidence="8" key="1">
    <citation type="submission" date="2022-11" db="UniProtKB">
        <authorList>
            <consortium name="WormBaseParasite"/>
        </authorList>
    </citation>
    <scope>IDENTIFICATION</scope>
</reference>
<dbReference type="SMART" id="SM00662">
    <property type="entry name" value="RPOLD"/>
    <property type="match status" value="1"/>
</dbReference>
<evidence type="ECO:0000256" key="4">
    <source>
        <dbReference type="SAM" id="Coils"/>
    </source>
</evidence>
<evidence type="ECO:0000259" key="6">
    <source>
        <dbReference type="SMART" id="SM00662"/>
    </source>
</evidence>
<feature type="compositionally biased region" description="Basic and acidic residues" evidence="5">
    <location>
        <begin position="516"/>
        <end position="525"/>
    </location>
</feature>
<keyword evidence="1" id="KW-0240">DNA-directed RNA polymerase</keyword>
<dbReference type="GO" id="GO:0005666">
    <property type="term" value="C:RNA polymerase III complex"/>
    <property type="evidence" value="ECO:0007669"/>
    <property type="project" value="TreeGrafter"/>
</dbReference>
<dbReference type="GO" id="GO:0005736">
    <property type="term" value="C:RNA polymerase I complex"/>
    <property type="evidence" value="ECO:0007669"/>
    <property type="project" value="TreeGrafter"/>
</dbReference>
<dbReference type="InterPro" id="IPR033901">
    <property type="entry name" value="RNAPI/III_AC40"/>
</dbReference>
<feature type="region of interest" description="Disordered" evidence="5">
    <location>
        <begin position="1039"/>
        <end position="1060"/>
    </location>
</feature>
<evidence type="ECO:0000256" key="1">
    <source>
        <dbReference type="ARBA" id="ARBA00022478"/>
    </source>
</evidence>
<dbReference type="Pfam" id="PF00535">
    <property type="entry name" value="Glycos_transf_2"/>
    <property type="match status" value="1"/>
</dbReference>
<dbReference type="InterPro" id="IPR022842">
    <property type="entry name" value="RNAP_Rpo3/Rpb3/RPAC1"/>
</dbReference>
<feature type="compositionally biased region" description="Low complexity" evidence="5">
    <location>
        <begin position="494"/>
        <end position="512"/>
    </location>
</feature>
<evidence type="ECO:0000313" key="8">
    <source>
        <dbReference type="WBParaSite" id="scf7180000423512.g11158"/>
    </source>
</evidence>
<evidence type="ECO:0000256" key="3">
    <source>
        <dbReference type="ARBA" id="ARBA00025804"/>
    </source>
</evidence>
<dbReference type="Gene3D" id="3.90.550.10">
    <property type="entry name" value="Spore Coat Polysaccharide Biosynthesis Protein SpsA, Chain A"/>
    <property type="match status" value="1"/>
</dbReference>
<dbReference type="InterPro" id="IPR001173">
    <property type="entry name" value="Glyco_trans_2-like"/>
</dbReference>
<dbReference type="InterPro" id="IPR029044">
    <property type="entry name" value="Nucleotide-diphossugar_trans"/>
</dbReference>
<dbReference type="CDD" id="cd04188">
    <property type="entry name" value="DPG_synthase"/>
    <property type="match status" value="1"/>
</dbReference>
<name>A0A915P2W0_9BILA</name>
<feature type="region of interest" description="Disordered" evidence="5">
    <location>
        <begin position="1"/>
        <end position="25"/>
    </location>
</feature>
<dbReference type="WBParaSite" id="scf7180000423512.g11158">
    <property type="protein sequence ID" value="scf7180000423512.g11158"/>
    <property type="gene ID" value="scf7180000423512.g11158"/>
</dbReference>
<proteinExistence type="inferred from homology"/>
<dbReference type="InterPro" id="IPR050518">
    <property type="entry name" value="Rpo3/RPB3_RNA_Pol_subunit"/>
</dbReference>
<sequence>MQQSPDKNDSLSLLESTNRDSNFSTYQADREQLERLKSLNRVLECEFADLRRQMPILKDAEGKDVTAEFAKQARELQKYKDECDNWAEQHRKLLKKYDDFEQNTMEEIGIRDKQLENLKKIGFELEDENAQLREKLQDEIAKNKHVEQAAVGGHGLEHSLEELHIRDQIRNSIAKIPGLSSAQIAAQFNESFADLNPDDAEQIAAHIFMILEKLENNTRANEELRSGIFAFLSQHGFNADEKKFATFSGVIKEMLQKRQNEIRAANDRLGTKFGGSIGGKEFEACMRQLNQDSLSFSNTLPGGAADAVLARQSINTTIFESENVTMESVAAIHLAEQTANIAESCVKMFDRLRGTAEFFLQLLETISEGGESELGKELMQKIESLRLDLNKSMGDARSILVEAKDAEKNARSFLEQTLHQVSVMNSTVYSTISNQSKMVVDVGTSAMEPGICVMEPSPKLPQSKEIIESICGELNRIYDTMSDVCTSSKKIAPKTGKGTSKSGTSTSKKSSGVNKNKNDGQFKKPKNETKGIKYLAFLTPWTKRVKSYFYTKRYPFTLYGISKTPFVGLFVEDLNTQKGFRRTEPEIYLSLIIPAFNEELRLPKMLDECLEYLNKRAENSDEFTFEVFFGNIFCSNYFLFFWVIIVDDGSTDATVDVALNYSKQQNQNNPIYVLKLTENIGKGGSVRAGVLCARGRFILFSDADGATKFSDFSKLEKEMFSLCNGENEEKEKFNGESSIDWTHPALVVGSRAHLADEAIAKRSLLRTVLMLGFHAMVWLFTVRTVRDTQCGFKLFSRAAAAKLFSQQRIERWAFDVELIYLAERLNFSIAEVCVEWEEIDGSKLTPLVAGLQMGRDILLLCKKKGKGRPKTSDDESEISWRNVKDEIMSLEEEEVVNTFDPLPFADGQWNVHEYCRQINLTVVSQSVDRLDLSFDLIKVEAPIANALRRVLIAEVPTMAIEKVFLYQNTSCIQDEVLCHRLGLIPIYADPTKFAFPPATDPSKQQQINTDILDEEPAGDAKRNLIFNLHAVCPSSKDEKVKKKRSVAKSSDGSDLGDGCVREPGESGNWVLYTSAFKWVPISSQRTQFSTDPPRMVHKDIILAKLRPGQEIEARCHCVKGIGRDHAKFSPVATATYRMLPQIKLKRKNFTDDQAKRDARSDTSSRNIFMHDDLKDAVEMTKDKTHFIFTVESTGSMPAHQLVTEACEIMKDKADFLRKQLEEKLALIC</sequence>
<dbReference type="Gene3D" id="3.30.1360.10">
    <property type="entry name" value="RNA polymerase, RBP11-like subunit"/>
    <property type="match status" value="1"/>
</dbReference>
<feature type="coiled-coil region" evidence="4">
    <location>
        <begin position="26"/>
        <end position="149"/>
    </location>
</feature>
<dbReference type="InterPro" id="IPR011263">
    <property type="entry name" value="DNA-dir_RNA_pol_RpoA/D/Rpb3"/>
</dbReference>
<feature type="region of interest" description="Disordered" evidence="5">
    <location>
        <begin position="489"/>
        <end position="525"/>
    </location>
</feature>
<accession>A0A915P2W0</accession>
<organism evidence="7 8">
    <name type="scientific">Meloidogyne floridensis</name>
    <dbReference type="NCBI Taxonomy" id="298350"/>
    <lineage>
        <taxon>Eukaryota</taxon>
        <taxon>Metazoa</taxon>
        <taxon>Ecdysozoa</taxon>
        <taxon>Nematoda</taxon>
        <taxon>Chromadorea</taxon>
        <taxon>Rhabditida</taxon>
        <taxon>Tylenchina</taxon>
        <taxon>Tylenchomorpha</taxon>
        <taxon>Tylenchoidea</taxon>
        <taxon>Meloidogynidae</taxon>
        <taxon>Meloidogyninae</taxon>
        <taxon>Meloidogyne</taxon>
    </lineage>
</organism>
<keyword evidence="7" id="KW-1185">Reference proteome</keyword>
<keyword evidence="4" id="KW-0175">Coiled coil</keyword>
<protein>
    <submittedName>
        <fullName evidence="8">Dolichyl-phosphate beta-glucosyltransferase</fullName>
    </submittedName>
</protein>
<dbReference type="InterPro" id="IPR036643">
    <property type="entry name" value="RNApol_insert_sf"/>
</dbReference>
<dbReference type="Pfam" id="PF01000">
    <property type="entry name" value="RNA_pol_A_bac"/>
    <property type="match status" value="1"/>
</dbReference>
<dbReference type="Gene3D" id="2.170.120.12">
    <property type="entry name" value="DNA-directed RNA polymerase, insert domain"/>
    <property type="match status" value="1"/>
</dbReference>
<evidence type="ECO:0000313" key="7">
    <source>
        <dbReference type="Proteomes" id="UP000887560"/>
    </source>
</evidence>
<dbReference type="SUPFAM" id="SSF53448">
    <property type="entry name" value="Nucleotide-diphospho-sugar transferases"/>
    <property type="match status" value="1"/>
</dbReference>
<dbReference type="PANTHER" id="PTHR11800:SF13">
    <property type="entry name" value="DNA-DIRECTED RNA POLYMERASES I AND III SUBUNIT RPAC1"/>
    <property type="match status" value="1"/>
</dbReference>
<dbReference type="SUPFAM" id="SSF55257">
    <property type="entry name" value="RBP11-like subunits of RNA polymerase"/>
    <property type="match status" value="1"/>
</dbReference>
<dbReference type="CDD" id="cd07032">
    <property type="entry name" value="RNAP_I_II_AC40"/>
    <property type="match status" value="1"/>
</dbReference>
<dbReference type="InterPro" id="IPR036603">
    <property type="entry name" value="RBP11-like"/>
</dbReference>
<dbReference type="PANTHER" id="PTHR11800">
    <property type="entry name" value="DNA-DIRECTED RNA POLYMERASE"/>
    <property type="match status" value="1"/>
</dbReference>
<keyword evidence="2" id="KW-0804">Transcription</keyword>
<dbReference type="GO" id="GO:0006351">
    <property type="term" value="P:DNA-templated transcription"/>
    <property type="evidence" value="ECO:0007669"/>
    <property type="project" value="InterPro"/>
</dbReference>
<feature type="domain" description="DNA-directed RNA polymerase RpoA/D/Rpb3-type" evidence="6">
    <location>
        <begin position="931"/>
        <end position="1219"/>
    </location>
</feature>
<dbReference type="Proteomes" id="UP000887560">
    <property type="component" value="Unplaced"/>
</dbReference>
<dbReference type="GO" id="GO:0003899">
    <property type="term" value="F:DNA-directed RNA polymerase activity"/>
    <property type="evidence" value="ECO:0007669"/>
    <property type="project" value="InterPro"/>
</dbReference>
<dbReference type="InterPro" id="IPR011262">
    <property type="entry name" value="DNA-dir_RNA_pol_insert"/>
</dbReference>
<dbReference type="Pfam" id="PF01193">
    <property type="entry name" value="RNA_pol_L"/>
    <property type="match status" value="1"/>
</dbReference>
<dbReference type="InterPro" id="IPR035518">
    <property type="entry name" value="DPG_synthase"/>
</dbReference>
<dbReference type="AlphaFoldDB" id="A0A915P2W0"/>
<dbReference type="SUPFAM" id="SSF56553">
    <property type="entry name" value="Insert subdomain of RNA polymerase alpha subunit"/>
    <property type="match status" value="1"/>
</dbReference>
<evidence type="ECO:0000256" key="5">
    <source>
        <dbReference type="SAM" id="MobiDB-lite"/>
    </source>
</evidence>